<evidence type="ECO:0000256" key="2">
    <source>
        <dbReference type="ARBA" id="ARBA00022448"/>
    </source>
</evidence>
<feature type="transmembrane region" description="Helical" evidence="7">
    <location>
        <begin position="12"/>
        <end position="32"/>
    </location>
</feature>
<dbReference type="Pfam" id="PF00528">
    <property type="entry name" value="BPD_transp_1"/>
    <property type="match status" value="1"/>
</dbReference>
<evidence type="ECO:0000313" key="10">
    <source>
        <dbReference type="Proteomes" id="UP001596378"/>
    </source>
</evidence>
<dbReference type="EMBL" id="JBHTAI010000024">
    <property type="protein sequence ID" value="MFC7152614.1"/>
    <property type="molecule type" value="Genomic_DNA"/>
</dbReference>
<feature type="transmembrane region" description="Helical" evidence="7">
    <location>
        <begin position="75"/>
        <end position="97"/>
    </location>
</feature>
<keyword evidence="5 7" id="KW-1133">Transmembrane helix</keyword>
<evidence type="ECO:0000256" key="4">
    <source>
        <dbReference type="ARBA" id="ARBA00022692"/>
    </source>
</evidence>
<name>A0ABW2FL06_9BACL</name>
<evidence type="ECO:0000256" key="7">
    <source>
        <dbReference type="RuleBase" id="RU363032"/>
    </source>
</evidence>
<gene>
    <name evidence="9" type="ORF">ACFQMJ_29110</name>
</gene>
<keyword evidence="3" id="KW-1003">Cell membrane</keyword>
<evidence type="ECO:0000313" key="9">
    <source>
        <dbReference type="EMBL" id="MFC7152614.1"/>
    </source>
</evidence>
<dbReference type="RefSeq" id="WP_378051677.1">
    <property type="nucleotide sequence ID" value="NZ_JBHMDN010000035.1"/>
</dbReference>
<evidence type="ECO:0000256" key="3">
    <source>
        <dbReference type="ARBA" id="ARBA00022475"/>
    </source>
</evidence>
<feature type="transmembrane region" description="Helical" evidence="7">
    <location>
        <begin position="138"/>
        <end position="160"/>
    </location>
</feature>
<dbReference type="PANTHER" id="PTHR43744:SF12">
    <property type="entry name" value="ABC TRANSPORTER PERMEASE PROTEIN MG189-RELATED"/>
    <property type="match status" value="1"/>
</dbReference>
<comment type="subcellular location">
    <subcellularLocation>
        <location evidence="1 7">Cell membrane</location>
        <topology evidence="1 7">Multi-pass membrane protein</topology>
    </subcellularLocation>
</comment>
<evidence type="ECO:0000256" key="1">
    <source>
        <dbReference type="ARBA" id="ARBA00004651"/>
    </source>
</evidence>
<dbReference type="InterPro" id="IPR035906">
    <property type="entry name" value="MetI-like_sf"/>
</dbReference>
<feature type="transmembrane region" description="Helical" evidence="7">
    <location>
        <begin position="239"/>
        <end position="260"/>
    </location>
</feature>
<evidence type="ECO:0000256" key="6">
    <source>
        <dbReference type="ARBA" id="ARBA00023136"/>
    </source>
</evidence>
<feature type="transmembrane region" description="Helical" evidence="7">
    <location>
        <begin position="104"/>
        <end position="126"/>
    </location>
</feature>
<keyword evidence="2 7" id="KW-0813">Transport</keyword>
<keyword evidence="6 7" id="KW-0472">Membrane</keyword>
<accession>A0ABW2FL06</accession>
<proteinExistence type="inferred from homology"/>
<keyword evidence="10" id="KW-1185">Reference proteome</keyword>
<feature type="domain" description="ABC transmembrane type-1" evidence="8">
    <location>
        <begin position="71"/>
        <end position="260"/>
    </location>
</feature>
<dbReference type="PANTHER" id="PTHR43744">
    <property type="entry name" value="ABC TRANSPORTER PERMEASE PROTEIN MG189-RELATED-RELATED"/>
    <property type="match status" value="1"/>
</dbReference>
<organism evidence="9 10">
    <name type="scientific">Cohnella cellulosilytica</name>
    <dbReference type="NCBI Taxonomy" id="986710"/>
    <lineage>
        <taxon>Bacteria</taxon>
        <taxon>Bacillati</taxon>
        <taxon>Bacillota</taxon>
        <taxon>Bacilli</taxon>
        <taxon>Bacillales</taxon>
        <taxon>Paenibacillaceae</taxon>
        <taxon>Cohnella</taxon>
    </lineage>
</organism>
<comment type="similarity">
    <text evidence="7">Belongs to the binding-protein-dependent transport system permease family.</text>
</comment>
<dbReference type="PROSITE" id="PS50928">
    <property type="entry name" value="ABC_TM1"/>
    <property type="match status" value="1"/>
</dbReference>
<reference evidence="10" key="1">
    <citation type="journal article" date="2019" name="Int. J. Syst. Evol. Microbiol.">
        <title>The Global Catalogue of Microorganisms (GCM) 10K type strain sequencing project: providing services to taxonomists for standard genome sequencing and annotation.</title>
        <authorList>
            <consortium name="The Broad Institute Genomics Platform"/>
            <consortium name="The Broad Institute Genome Sequencing Center for Infectious Disease"/>
            <person name="Wu L."/>
            <person name="Ma J."/>
        </authorList>
    </citation>
    <scope>NUCLEOTIDE SEQUENCE [LARGE SCALE GENOMIC DNA]</scope>
    <source>
        <strain evidence="10">KCTC 12907</strain>
    </source>
</reference>
<feature type="transmembrane region" description="Helical" evidence="7">
    <location>
        <begin position="181"/>
        <end position="203"/>
    </location>
</feature>
<dbReference type="SUPFAM" id="SSF161098">
    <property type="entry name" value="MetI-like"/>
    <property type="match status" value="1"/>
</dbReference>
<dbReference type="InterPro" id="IPR000515">
    <property type="entry name" value="MetI-like"/>
</dbReference>
<dbReference type="Gene3D" id="1.10.3720.10">
    <property type="entry name" value="MetI-like"/>
    <property type="match status" value="1"/>
</dbReference>
<protein>
    <submittedName>
        <fullName evidence="9">Carbohydrate ABC transporter permease</fullName>
    </submittedName>
</protein>
<keyword evidence="4 7" id="KW-0812">Transmembrane</keyword>
<evidence type="ECO:0000259" key="8">
    <source>
        <dbReference type="PROSITE" id="PS50928"/>
    </source>
</evidence>
<dbReference type="CDD" id="cd06261">
    <property type="entry name" value="TM_PBP2"/>
    <property type="match status" value="1"/>
</dbReference>
<dbReference type="Proteomes" id="UP001596378">
    <property type="component" value="Unassembled WGS sequence"/>
</dbReference>
<sequence>MTYAIRRAAGLSRGLVLAVFALSTLFPFYWVLVSSLKDKHQIYANPFGLPANWHWGNYADIWQTAHLSRYFWNSLFISACAVAIMLLIGAMAAYVLARKERSGWLYAYFTLGIMIPVHAILIPSFVLLKQLHLLNSHFGLILIYVVSNLSLCVFILHGFLKGIPRELEEAAAIDGYGRVRTFVSIVLPLAKPGLATVGTLGFLNCWNEYLFAYVLIGSEPSKTLTQGVMALTGQYSTDYALVCAGLVVSMLPLWLVYMLFQEQIVKGMTAGAVKG</sequence>
<evidence type="ECO:0000256" key="5">
    <source>
        <dbReference type="ARBA" id="ARBA00022989"/>
    </source>
</evidence>
<comment type="caution">
    <text evidence="9">The sequence shown here is derived from an EMBL/GenBank/DDBJ whole genome shotgun (WGS) entry which is preliminary data.</text>
</comment>